<dbReference type="Pfam" id="PF00668">
    <property type="entry name" value="Condensation"/>
    <property type="match status" value="6"/>
</dbReference>
<name>A0AA38YFR3_9EURO</name>
<dbReference type="GO" id="GO:0043041">
    <property type="term" value="P:amino acid activation for nonribosomal peptide biosynthetic process"/>
    <property type="evidence" value="ECO:0007669"/>
    <property type="project" value="TreeGrafter"/>
</dbReference>
<dbReference type="PROSITE" id="PS00455">
    <property type="entry name" value="AMP_BINDING"/>
    <property type="match status" value="1"/>
</dbReference>
<dbReference type="GO" id="GO:0010106">
    <property type="term" value="P:cellular response to iron ion starvation"/>
    <property type="evidence" value="ECO:0007669"/>
    <property type="project" value="UniProtKB-ARBA"/>
</dbReference>
<dbReference type="CDD" id="cd05918">
    <property type="entry name" value="A_NRPS_SidN3_like"/>
    <property type="match status" value="1"/>
</dbReference>
<feature type="domain" description="Carrier" evidence="9">
    <location>
        <begin position="4343"/>
        <end position="4416"/>
    </location>
</feature>
<dbReference type="NCBIfam" id="NF003417">
    <property type="entry name" value="PRK04813.1"/>
    <property type="match status" value="3"/>
</dbReference>
<proteinExistence type="inferred from homology"/>
<feature type="domain" description="Carrier" evidence="9">
    <location>
        <begin position="3774"/>
        <end position="3851"/>
    </location>
</feature>
<feature type="domain" description="Carrier" evidence="9">
    <location>
        <begin position="2149"/>
        <end position="2226"/>
    </location>
</feature>
<dbReference type="InterPro" id="IPR036736">
    <property type="entry name" value="ACP-like_sf"/>
</dbReference>
<evidence type="ECO:0000313" key="11">
    <source>
        <dbReference type="Proteomes" id="UP001172681"/>
    </source>
</evidence>
<dbReference type="Gene3D" id="3.30.300.30">
    <property type="match status" value="3"/>
</dbReference>
<dbReference type="PANTHER" id="PTHR45527:SF1">
    <property type="entry name" value="FATTY ACID SYNTHASE"/>
    <property type="match status" value="1"/>
</dbReference>
<keyword evidence="3" id="KW-0597">Phosphoprotein</keyword>
<keyword evidence="4" id="KW-0436">Ligase</keyword>
<dbReference type="Gene3D" id="3.40.50.12780">
    <property type="entry name" value="N-terminal domain of ligase-like"/>
    <property type="match status" value="3"/>
</dbReference>
<dbReference type="Gene3D" id="1.10.1200.10">
    <property type="entry name" value="ACP-like"/>
    <property type="match status" value="6"/>
</dbReference>
<dbReference type="Proteomes" id="UP001172681">
    <property type="component" value="Unassembled WGS sequence"/>
</dbReference>
<dbReference type="InterPro" id="IPR001242">
    <property type="entry name" value="Condensation_dom"/>
</dbReference>
<comment type="caution">
    <text evidence="10">The sequence shown here is derived from an EMBL/GenBank/DDBJ whole genome shotgun (WGS) entry which is preliminary data.</text>
</comment>
<dbReference type="SUPFAM" id="SSF56801">
    <property type="entry name" value="Acetyl-CoA synthetase-like"/>
    <property type="match status" value="3"/>
</dbReference>
<dbReference type="FunFam" id="3.30.300.30:FF:000015">
    <property type="entry name" value="Nonribosomal peptide synthase SidD"/>
    <property type="match status" value="1"/>
</dbReference>
<dbReference type="InterPro" id="IPR020806">
    <property type="entry name" value="PKS_PP-bd"/>
</dbReference>
<dbReference type="EMBL" id="JAPDRN010000001">
    <property type="protein sequence ID" value="KAJ9647717.1"/>
    <property type="molecule type" value="Genomic_DNA"/>
</dbReference>
<dbReference type="PANTHER" id="PTHR45527">
    <property type="entry name" value="NONRIBOSOMAL PEPTIDE SYNTHETASE"/>
    <property type="match status" value="1"/>
</dbReference>
<organism evidence="10 11">
    <name type="scientific">Knufia peltigerae</name>
    <dbReference type="NCBI Taxonomy" id="1002370"/>
    <lineage>
        <taxon>Eukaryota</taxon>
        <taxon>Fungi</taxon>
        <taxon>Dikarya</taxon>
        <taxon>Ascomycota</taxon>
        <taxon>Pezizomycotina</taxon>
        <taxon>Eurotiomycetes</taxon>
        <taxon>Chaetothyriomycetidae</taxon>
        <taxon>Chaetothyriales</taxon>
        <taxon>Trichomeriaceae</taxon>
        <taxon>Knufia</taxon>
    </lineage>
</organism>
<dbReference type="InterPro" id="IPR045851">
    <property type="entry name" value="AMP-bd_C_sf"/>
</dbReference>
<evidence type="ECO:0000313" key="10">
    <source>
        <dbReference type="EMBL" id="KAJ9647717.1"/>
    </source>
</evidence>
<dbReference type="SMART" id="SM01294">
    <property type="entry name" value="PKS_PP_betabranch"/>
    <property type="match status" value="1"/>
</dbReference>
<feature type="region of interest" description="Disordered" evidence="8">
    <location>
        <begin position="4414"/>
        <end position="4433"/>
    </location>
</feature>
<dbReference type="SMART" id="SM00823">
    <property type="entry name" value="PKS_PP"/>
    <property type="match status" value="6"/>
</dbReference>
<dbReference type="GO" id="GO:0005737">
    <property type="term" value="C:cytoplasm"/>
    <property type="evidence" value="ECO:0007669"/>
    <property type="project" value="TreeGrafter"/>
</dbReference>
<dbReference type="Pfam" id="PF00501">
    <property type="entry name" value="AMP-binding"/>
    <property type="match status" value="3"/>
</dbReference>
<feature type="region of interest" description="Disordered" evidence="8">
    <location>
        <begin position="3756"/>
        <end position="3775"/>
    </location>
</feature>
<feature type="region of interest" description="Disordered" evidence="8">
    <location>
        <begin position="3849"/>
        <end position="3868"/>
    </location>
</feature>
<evidence type="ECO:0000256" key="8">
    <source>
        <dbReference type="SAM" id="MobiDB-lite"/>
    </source>
</evidence>
<feature type="domain" description="Carrier" evidence="9">
    <location>
        <begin position="537"/>
        <end position="611"/>
    </location>
</feature>
<dbReference type="Gene3D" id="3.30.559.30">
    <property type="entry name" value="Nonribosomal peptide synthetase, condensation domain"/>
    <property type="match status" value="6"/>
</dbReference>
<feature type="domain" description="Carrier" evidence="9">
    <location>
        <begin position="1600"/>
        <end position="1676"/>
    </location>
</feature>
<protein>
    <recommendedName>
        <fullName evidence="6">Nonribosomal peptide synthetase sidC</fullName>
    </recommendedName>
    <alternativeName>
        <fullName evidence="7">Siderophore peptide synthetase C</fullName>
    </alternativeName>
</protein>
<feature type="compositionally biased region" description="Acidic residues" evidence="8">
    <location>
        <begin position="4770"/>
        <end position="4779"/>
    </location>
</feature>
<dbReference type="GO" id="GO:0016874">
    <property type="term" value="F:ligase activity"/>
    <property type="evidence" value="ECO:0007669"/>
    <property type="project" value="UniProtKB-KW"/>
</dbReference>
<evidence type="ECO:0000256" key="7">
    <source>
        <dbReference type="ARBA" id="ARBA00078302"/>
    </source>
</evidence>
<dbReference type="PROSITE" id="PS50075">
    <property type="entry name" value="CARRIER"/>
    <property type="match status" value="6"/>
</dbReference>
<dbReference type="SUPFAM" id="SSF52777">
    <property type="entry name" value="CoA-dependent acyltransferases"/>
    <property type="match status" value="12"/>
</dbReference>
<evidence type="ECO:0000256" key="4">
    <source>
        <dbReference type="ARBA" id="ARBA00022598"/>
    </source>
</evidence>
<sequence length="4880" mass="545434">MPRAPTNHSSGPRDLAILNADRDILPGPRLLHELIAITPEQELILDFLAADGSRIQLTYREFSNLTDILSNDLRARQRNNQSRGSIIPILIPQCPELYIAWVAVLKAGAAFCPVAQDVPVERLKFMLQDVDASLVLTIPKTSQFAASVAKDITCLNISLEYLRQRSRSCKDDEADADQYIQADSHGPAYVMYTSGSTGLPKGVMVSHFSVSQSLLAHDEHIPHFKRFLQFASPTFDVSIFEVFFPFFRGATLVGCERERMLSDLPATIQSLHADAAELTPTVAGTLLQTRQAAPCLKTLLTIGEMLTSKVVSEFGGDSERPSILYAMYGPTEAAIHCTLACKLASVASPRSIGRPLRTVTTYVLSETDRNVVASIGEPGELAVAGQLAAGYLNRPEQNKDAFVDLPGYGPVYKTGDRAICRQDGTLEILGRISSGQVKIRGQRVELGEIEEVASNTNGVQLAIALVIDDALVLCCAAQASVEAKDVSATCKAWLPPYMRPTKVILKEDLPQLPSGKVDRKTLEREYRDYVQESLPMQSFQDPIEADIAEVLRQEIAREVSRSTSFWSLGLDSLQSIKIASRLREKYRQLSAAMVAEAENIADLAANLKLQESRAICDDADPYKTSDEWETLQKAMLNDSQVSKLGQDWERFQPCSPMQLAMLVETATDETLNFNQIWLSLSSNKAFEDIFWALQKVAQRNEILRSGFVSTGDGKMPFAQILWKDLQVNELSLLHPLQLVQSDSDDGQILVRIHHALYDGWSWDLVIEDLNAVLNSEPLPKRPQFSQLISYQHQQALASEDLTYWRDLLQDIVPLEFPILSTSTSHSRRKDSITIPISVPYQHLSITAKKLHCSREAFFEAAWAFLLSCYIDNPDVIIGVVSAGRHLPILGIESIIGPCLSTFPLRLQLESLRTVEDAVNLVQKQRLRTQASGALALRDIYRAANVYSGTKLFDTLCLWQQGYEHSQSGERYVRTTKTQDKLDYTFVLEFEPFDEAVSLQMTFDVDRIPRTHAEILAAQLDKIVSQMVQNPDTELKHLWDGCELELMSVVNAEYNKFDSCFDLTTTIRDVAKTDPQRRAVEYVRRYDADSGVVEKDTLTYHELLIQAEGLGSVLRTTYGIQSDDIVCVIAHRSVHLYVAILGIVISGAGYMCIDPQTPPERLRQILKLSKSCLVLLGDGAGAISTKEHQSAMIHELLKPTEQSKQAAEVLEVTNDHLAYAIFTSGSTGIPKGVLLTRKNLLSNLNELSHIYPSEPGKDRLLQSCSPAFDVSVFEIFWTWHMGMTLCTAPNDILFKDFPQFIDSLNVTHLSMTPSVAALVHPDAVPQIKMLVTAGEPMNSKVFGDWAGRGLYQGYGPSETTNICNVRPEVSRSDAPNNVGPALSNTSVFICQRQKLNSDSSVQNATNKHPMDFQLVPKGAVGEVWIGGEQVARGYLDPELTANSFFEHPTFGRLYRSGDIGRLLADGTLNILGREDDQVKLRGQRIELGDINSSLLRSNEVRDAVSMVIPRETGNSSLVAFWTSRSSIQAGDDVKSIRHLFKQLASILPTYMIPDVLIHLEEIPLTRQGKVDRRLLTRVYFDTDPEHLQMISRDSGGHVDMTEFSEQESHIANAVSAALNVPLSSIRRNTSFYGLGMDSISVIKVARDLRTHFPDVEISTLLRNASISQLVALLVSEQRHLVIAPANRPPKDMFDMATRSMIVEAYAKERLGVEKILPCTPLQEIMAIGSLTPASKAYQNSLLFHVRGDLSKLHYAWTQAMSRQQILRTGFIFLDSAENPVAQVVLQHFSLPWFVDGGPSNITHHPQPLRFPPWSLQLQRRESGDHELILKIHHCLYDAEAMSILLSEVQAIYNGHSLQRPIAFDTYLEYMATYIPDASDEFWHRLLKNSTVCRLGDHVTSLYKSEDPESAVTSRSASLTVRELHEFARHLSSTPLSLFQACLTRLLSYLLGTRDVLFGSVLSGRNLPIKNINRVVAPCFNTLPIRVNLRRDATNSDLVQSLHDTNLGVMPFQPSSLRRIQRQNSTNAGALFDTLLLLQHGETKLDEHIWSLVEETGDMSFPFILEIIVGVDTDVICLKLHSEVANEQFLDQLLAGFDCLLSHTAKYPQSRAHDFSVVVDSLPSTKSIGTAASDSPRKSVSMEVNGVHATQEQLSDLETLVVNIMRELKPELPASIHKNTTIFHLGFDSINAVQIAASLRRQGYTVSSADIMEAASIGLIADVCGTNSGRHTQSLTFDLEAFDQKYHKGLSQEYHLDESSIGTVRPCTPTQAGILSQCLRSRKRMYYNSMCYMLDKDIDVSRLKIAWTEAQRIHEMLRTGFVETDDPRIPFAMVTYHHEAIQLPWTDARSVVNPSDREHMPDQSDPTKLQWAIHLTSHNGNTLLNISMLHALYDARSLEIILQSVAALYMNQRPREPVAISPVVSKILAMSRNEESQSFWKQMAVDLSPTRFPDMRIHFTDDESVCTISSHCSMSCTVFETACADIGSSIQTVSLAAWSRILSAYTAQDRVAFGVILSGRDFEQEKENDVAFPCVNTVPFAIKATQEPWDLLESISRRSAAMLRYQQTPMNSIKRWIGVEEELFDTVLVVQKYSSTCCTASPWKLFSEETLTEYAVSLEIIPTDTDVNLQLTFRQNILPTKQARIILDEFDGIVRGILASASEKQTIPPQSLLSVVPPLDQRIATDVEFLHEFVEATASEKPSNVALEFIISIKDSICQKQSWTYSQLDGRGNQIAHLLRNHGASIGDLVAVCFDKCPEAYFAILGIQKAGCGYLAIDPGAPRQRKDFILRDSNCKISLTMNNLSGLDALEDIKVLSLESEDWQSLPLEKPVLSRHLSMQDTCYCLYTSGTTGTPKGCLISHDSAVQAMLAFQRIFRGRWSDNSRWLQFASFHFDVSVLEQYWSWGVGICVTSAPRDLLFEDLPGTINSLNITHLDLTPSLARLLTPEDVPSLCKGVFIVGGEQVTRDILEIWGDVGCLYNFYGPSEVTIGCTVHQNVPINAKPTNIGQQWDNVGSFVLEPNSQRPVLRGAVGELCLSGPLVGKGYLNRPELTAEKFVVLNDFKTRVYRTGDLVRILHDNSFEFLGRIDDQVKLRGQRLEIGEINHVAMNADTSIKDVVTMVLKHPIQQREQLVTFFSTGQRHSQNSKPEVQWTEQAETLANKIQEHCSDKLPGYMVPNGFLAVDFIPLSVNNKVDSKALKAMYEANLSQGRPSPTTGVEAVAPESSALLGEAVKILSNFLRVSESMIKPTSRLFELGLDSVSAIGLSRSLKRKGYQNAHVANILRHQTVSDLALAIHEKASVEQSEVVSVVQKRIEAFSQTHLRRICEALRIRDDEIESIAPCTPLQEGMISRVVRNELEDNTYLTCFRFQLNSRVDIERLRQAWLSACRSVSILRTCFVSTTDGYAQVVVRTCPNMKILYHDRKANSGANASVTPISQDWDSFGATPPWKVDLVDLARTQQMVLQIFHGLYDGISLPLLLNYVTSLYHGSKENPKNFYESLASGPLCHMLDAEKFWRSRLSNFEPLRLHQRHSANESSSKLVHIDAHVSLGIIQQLSQKYNVTSSALFQASWLYTLHKTFKSPPSMGVVLSGRSTVNGTFEDVIGPMFNTVPFAVSTLSEGSTLGDLVRACHNLNAEVMQYQSTPLRRIPHYLREDPRFSLFDNLFVFQAPRQTQDEGKLWIELTEDNRPDYPLNVEVTQRETIFNISIVAKPEYLNEIETQEILNSFIETVQSLESVNHVLPYVFCQPKQRDALSTATRSKELADPQRTGGDENMNRTQQLIRHQLAEMASVEEEMIRLERPTIFELGLDSIEAMKLATRLRNTGLKIAVSAIMRFPTVAGIAEHLQDGTQDPFSGSSNPSAGSLDSQKDRYRRILDLQGVNLRNVQTSLPVTPLQEGLLVESSKYLNMMALKVRADVDINRLVETWINVSRQQPILRTRFALDESPVDNATFFQFVLEEHVNVEIVQNQDLWRIIQNLRNDATSRAISDQRTNVRIVIDEDKVPFIVIALPHALYDAWSLHLLHQEILKSYRSRQTMPTKIVAIERHLERVLESSKSPESHSFWQKRASGTRSTLIRHSINSRDRANPSLLLQRVSKISQGDTLEFCKKQGITLQSLGLACCTIALAYYTSQLDVCFGLVLSGRTTDDSARLMFPTFNTVLFRQTIEESDTKTQFVKRVHDTAVQILEHQHFPLRKTLQYARQQGAGGEVFDTLFTFQKLPDAVDPTEQLYDEIEGTDISINPPYPVNIELEGQGQGITWTVAFQKHVANKIAADNILELLDKILSTLMLRPDLAMLERNAEGVSICGLPKIKDVFKLHNGNPAPVETHDAKNDGNEVTWSPIETTLRVVLAKVSNTDLKLITKSTGIFHLGLDSVSAIKLSSVFRKEGIKLPVSEIVKAQTIEAMAAAVQRATNGGTRPSDMPSDTRTSDEELHAVRSSVGIPSIDIEEIIPCTAGQIFMLDMWNASQGRLFYPTFWLEVSEVMPETVLDAFQVLTDRMPILRTIFGNYNHDGHVRTWQIVVRKEVRRNYSFPWTLDVKKHGGGSLLTLRIHHALYDAVSFQLMATELERLCRNPNLQVRIRDSLSDFVIKTITGRERARKFWSGYLDIVSRPPLVGRGTFDSSRTERFNPRVLQVAQLTDRLKHHGVSLQALFFAAYARIYTRICVGSEEDKIKTNAPSDVIVGVYLANRSLDVEVIANLVAPTFNIVPLRVQFDAGTTTVEIAKQVQNDLANITSMENSGVSMREISEWTGTRVDTYVNFLSLPGEDDDEEPGDVDSNAQGVNRQVRVTHANVDSGGRDSLPELGSPSPFVDGDGDGPASREVVNWWCLPAIDIEAKVTDGYLGIGVFAPNDMLSIDQVEGIVDEMARLMLEIEQ</sequence>
<feature type="compositionally biased region" description="Basic and acidic residues" evidence="8">
    <location>
        <begin position="3760"/>
        <end position="3775"/>
    </location>
</feature>
<dbReference type="NCBIfam" id="TIGR01733">
    <property type="entry name" value="AA-adenyl-dom"/>
    <property type="match status" value="2"/>
</dbReference>
<dbReference type="InterPro" id="IPR042099">
    <property type="entry name" value="ANL_N_sf"/>
</dbReference>
<evidence type="ECO:0000256" key="3">
    <source>
        <dbReference type="ARBA" id="ARBA00022553"/>
    </source>
</evidence>
<dbReference type="FunFam" id="3.30.300.30:FF:000033">
    <property type="entry name" value="Nonribosomal siderophore peptide synthase SidC"/>
    <property type="match status" value="1"/>
</dbReference>
<comment type="pathway">
    <text evidence="1">Siderophore biosynthesis.</text>
</comment>
<dbReference type="Gene3D" id="3.30.559.10">
    <property type="entry name" value="Chloramphenicol acetyltransferase-like domain"/>
    <property type="match status" value="5"/>
</dbReference>
<evidence type="ECO:0000259" key="9">
    <source>
        <dbReference type="PROSITE" id="PS50075"/>
    </source>
</evidence>
<evidence type="ECO:0000256" key="2">
    <source>
        <dbReference type="ARBA" id="ARBA00022450"/>
    </source>
</evidence>
<dbReference type="Pfam" id="PF00550">
    <property type="entry name" value="PP-binding"/>
    <property type="match status" value="6"/>
</dbReference>
<dbReference type="PROSITE" id="PS00012">
    <property type="entry name" value="PHOSPHOPANTETHEINE"/>
    <property type="match status" value="5"/>
</dbReference>
<dbReference type="GO" id="GO:0031169">
    <property type="term" value="P:ferrichrome biosynthetic process"/>
    <property type="evidence" value="ECO:0007669"/>
    <property type="project" value="UniProtKB-ARBA"/>
</dbReference>
<evidence type="ECO:0000256" key="5">
    <source>
        <dbReference type="ARBA" id="ARBA00029454"/>
    </source>
</evidence>
<keyword evidence="11" id="KW-1185">Reference proteome</keyword>
<dbReference type="InterPro" id="IPR009081">
    <property type="entry name" value="PP-bd_ACP"/>
</dbReference>
<dbReference type="InterPro" id="IPR000873">
    <property type="entry name" value="AMP-dep_synth/lig_dom"/>
</dbReference>
<dbReference type="InterPro" id="IPR006162">
    <property type="entry name" value="Ppantetheine_attach_site"/>
</dbReference>
<evidence type="ECO:0000256" key="6">
    <source>
        <dbReference type="ARBA" id="ARBA00067294"/>
    </source>
</evidence>
<reference evidence="10" key="1">
    <citation type="submission" date="2022-10" db="EMBL/GenBank/DDBJ databases">
        <title>Culturing micro-colonial fungi from biological soil crusts in the Mojave desert and describing Neophaeococcomyces mojavensis, and introducing the new genera and species Taxawa tesnikishii.</title>
        <authorList>
            <person name="Kurbessoian T."/>
            <person name="Stajich J.E."/>
        </authorList>
    </citation>
    <scope>NUCLEOTIDE SEQUENCE</scope>
    <source>
        <strain evidence="10">TK_35</strain>
    </source>
</reference>
<feature type="domain" description="Carrier" evidence="9">
    <location>
        <begin position="3222"/>
        <end position="3299"/>
    </location>
</feature>
<feature type="compositionally biased region" description="Polar residues" evidence="8">
    <location>
        <begin position="3849"/>
        <end position="3867"/>
    </location>
</feature>
<dbReference type="InterPro" id="IPR020845">
    <property type="entry name" value="AMP-binding_CS"/>
</dbReference>
<dbReference type="InterPro" id="IPR010071">
    <property type="entry name" value="AA_adenyl_dom"/>
</dbReference>
<dbReference type="GO" id="GO:0031177">
    <property type="term" value="F:phosphopantetheine binding"/>
    <property type="evidence" value="ECO:0007669"/>
    <property type="project" value="InterPro"/>
</dbReference>
<evidence type="ECO:0000256" key="1">
    <source>
        <dbReference type="ARBA" id="ARBA00004924"/>
    </source>
</evidence>
<comment type="similarity">
    <text evidence="5">Belongs to the NRP synthetase family.</text>
</comment>
<dbReference type="InterPro" id="IPR023213">
    <property type="entry name" value="CAT-like_dom_sf"/>
</dbReference>
<accession>A0AA38YFR3</accession>
<keyword evidence="2" id="KW-0596">Phosphopantetheine</keyword>
<dbReference type="SUPFAM" id="SSF47336">
    <property type="entry name" value="ACP-like"/>
    <property type="match status" value="6"/>
</dbReference>
<dbReference type="FunFam" id="3.40.50.12780:FF:000024">
    <property type="entry name" value="Nonribosomal siderophore peptide synthase SidC"/>
    <property type="match status" value="2"/>
</dbReference>
<feature type="region of interest" description="Disordered" evidence="8">
    <location>
        <begin position="4768"/>
        <end position="4822"/>
    </location>
</feature>
<feature type="non-terminal residue" evidence="10">
    <location>
        <position position="4880"/>
    </location>
</feature>
<gene>
    <name evidence="10" type="ORF">H2204_000347</name>
</gene>